<dbReference type="AlphaFoldDB" id="A0A540VMX1"/>
<evidence type="ECO:0000313" key="3">
    <source>
        <dbReference type="Proteomes" id="UP000315400"/>
    </source>
</evidence>
<proteinExistence type="predicted"/>
<feature type="region of interest" description="Disordered" evidence="1">
    <location>
        <begin position="28"/>
        <end position="59"/>
    </location>
</feature>
<evidence type="ECO:0000256" key="1">
    <source>
        <dbReference type="SAM" id="MobiDB-lite"/>
    </source>
</evidence>
<gene>
    <name evidence="2" type="ORF">FKY71_15650</name>
</gene>
<keyword evidence="2" id="KW-0489">Methyltransferase</keyword>
<feature type="compositionally biased region" description="Basic and acidic residues" evidence="1">
    <location>
        <begin position="45"/>
        <end position="57"/>
    </location>
</feature>
<feature type="non-terminal residue" evidence="2">
    <location>
        <position position="1"/>
    </location>
</feature>
<dbReference type="Proteomes" id="UP000315400">
    <property type="component" value="Unassembled WGS sequence"/>
</dbReference>
<dbReference type="EMBL" id="VIFK01000284">
    <property type="protein sequence ID" value="TQE98088.1"/>
    <property type="molecule type" value="Genomic_DNA"/>
</dbReference>
<keyword evidence="2" id="KW-0808">Transferase</keyword>
<reference evidence="2 3" key="1">
    <citation type="submission" date="2019-06" db="EMBL/GenBank/DDBJ databases">
        <title>Metagenome assembled Genome of Spiribacter salinus SL48-SHIP from the microbial mat of Salt Lake 48 (Novosibirsk region, Russia).</title>
        <authorList>
            <person name="Shipova A."/>
            <person name="Rozanov A.S."/>
            <person name="Bryanskaya A.V."/>
            <person name="Peltek S.E."/>
        </authorList>
    </citation>
    <scope>NUCLEOTIDE SEQUENCE [LARGE SCALE GENOMIC DNA]</scope>
    <source>
        <strain evidence="2">SL48-SHIP-2</strain>
    </source>
</reference>
<dbReference type="GO" id="GO:0032259">
    <property type="term" value="P:methylation"/>
    <property type="evidence" value="ECO:0007669"/>
    <property type="project" value="UniProtKB-KW"/>
</dbReference>
<sequence>EAFTRDLKQALKARDVKLAAPQMKAVLNALSERDPEAEPCTDNKGNPEPDTSLRDNENVPLTESVYDYFQREVQPHVPDAWIDESKRDEHDGEVGIVGYEIPFNRHFYVFKPPRPLEEIDADLKQCTDRIKQMIEELSA</sequence>
<dbReference type="GO" id="GO:0008168">
    <property type="term" value="F:methyltransferase activity"/>
    <property type="evidence" value="ECO:0007669"/>
    <property type="project" value="UniProtKB-KW"/>
</dbReference>
<protein>
    <submittedName>
        <fullName evidence="2">SAM-dependent DNA methyltransferase</fullName>
    </submittedName>
</protein>
<name>A0A540VMX1_9GAMM</name>
<organism evidence="2 3">
    <name type="scientific">Spiribacter salinus</name>
    <dbReference type="NCBI Taxonomy" id="1335746"/>
    <lineage>
        <taxon>Bacteria</taxon>
        <taxon>Pseudomonadati</taxon>
        <taxon>Pseudomonadota</taxon>
        <taxon>Gammaproteobacteria</taxon>
        <taxon>Chromatiales</taxon>
        <taxon>Ectothiorhodospiraceae</taxon>
        <taxon>Spiribacter</taxon>
    </lineage>
</organism>
<comment type="caution">
    <text evidence="2">The sequence shown here is derived from an EMBL/GenBank/DDBJ whole genome shotgun (WGS) entry which is preliminary data.</text>
</comment>
<evidence type="ECO:0000313" key="2">
    <source>
        <dbReference type="EMBL" id="TQE98088.1"/>
    </source>
</evidence>
<accession>A0A540VMX1</accession>